<accession>A0A6V7NNB5</accession>
<dbReference type="AlphaFoldDB" id="A0A6V7NNB5"/>
<proteinExistence type="predicted"/>
<feature type="domain" description="EGF-like" evidence="3">
    <location>
        <begin position="136"/>
        <end position="179"/>
    </location>
</feature>
<keyword evidence="1" id="KW-0812">Transmembrane</keyword>
<feature type="domain" description="EGF-like" evidence="3">
    <location>
        <begin position="51"/>
        <end position="94"/>
    </location>
</feature>
<dbReference type="PANTHER" id="PTHR33881">
    <property type="entry name" value="NEUROGENIC LOCUS NOTCH-LIKE PROTEIN"/>
    <property type="match status" value="1"/>
</dbReference>
<keyword evidence="1" id="KW-0472">Membrane</keyword>
<keyword evidence="1" id="KW-1133">Transmembrane helix</keyword>
<gene>
    <name evidence="4" type="ORF">CB5_LOCUS2997</name>
</gene>
<sequence length="233" mass="25445">MGYYALPPLLPLLLLLLAALIFVQAMPSSASPGPAAAENHQDMLSPLLNEICKSVECGRGTCRVVAENGTAFGFGFGFGFECECEPGWAQLRFDRGDHLGFLPCVIPNCTFDSACYNDSIPYKPLIPPPHTSIFDPCLWSFCGSGTCVRTAEFEHRCECRQGFSNLLNIPSLPCFRECKLGADCPALGFTLTNTSSTTSPPQFSVRSSGVYTLATKSLWIYIWILISAVYFKP</sequence>
<feature type="transmembrane region" description="Helical" evidence="1">
    <location>
        <begin position="209"/>
        <end position="231"/>
    </location>
</feature>
<protein>
    <recommendedName>
        <fullName evidence="3">EGF-like domain-containing protein</fullName>
    </recommendedName>
</protein>
<evidence type="ECO:0000256" key="2">
    <source>
        <dbReference type="SAM" id="SignalP"/>
    </source>
</evidence>
<name>A0A6V7NNB5_ANACO</name>
<dbReference type="InterPro" id="IPR000742">
    <property type="entry name" value="EGF"/>
</dbReference>
<keyword evidence="2" id="KW-0732">Signal</keyword>
<reference evidence="4" key="1">
    <citation type="submission" date="2020-07" db="EMBL/GenBank/DDBJ databases">
        <authorList>
            <person name="Lin J."/>
        </authorList>
    </citation>
    <scope>NUCLEOTIDE SEQUENCE</scope>
</reference>
<dbReference type="SMART" id="SM00181">
    <property type="entry name" value="EGF"/>
    <property type="match status" value="2"/>
</dbReference>
<dbReference type="EMBL" id="LR862139">
    <property type="protein sequence ID" value="CAD1819786.1"/>
    <property type="molecule type" value="Genomic_DNA"/>
</dbReference>
<dbReference type="PANTHER" id="PTHR33881:SF17">
    <property type="entry name" value="EGF-LIKE DOMAIN-CONTAINING PROTEIN"/>
    <property type="match status" value="1"/>
</dbReference>
<evidence type="ECO:0000256" key="1">
    <source>
        <dbReference type="SAM" id="Phobius"/>
    </source>
</evidence>
<organism evidence="4">
    <name type="scientific">Ananas comosus var. bracteatus</name>
    <name type="common">red pineapple</name>
    <dbReference type="NCBI Taxonomy" id="296719"/>
    <lineage>
        <taxon>Eukaryota</taxon>
        <taxon>Viridiplantae</taxon>
        <taxon>Streptophyta</taxon>
        <taxon>Embryophyta</taxon>
        <taxon>Tracheophyta</taxon>
        <taxon>Spermatophyta</taxon>
        <taxon>Magnoliopsida</taxon>
        <taxon>Liliopsida</taxon>
        <taxon>Poales</taxon>
        <taxon>Bromeliaceae</taxon>
        <taxon>Bromelioideae</taxon>
        <taxon>Ananas</taxon>
    </lineage>
</organism>
<feature type="chain" id="PRO_5028024465" description="EGF-like domain-containing protein" evidence="2">
    <location>
        <begin position="26"/>
        <end position="233"/>
    </location>
</feature>
<evidence type="ECO:0000259" key="3">
    <source>
        <dbReference type="SMART" id="SM00181"/>
    </source>
</evidence>
<evidence type="ECO:0000313" key="4">
    <source>
        <dbReference type="EMBL" id="CAD1819786.1"/>
    </source>
</evidence>
<feature type="signal peptide" evidence="2">
    <location>
        <begin position="1"/>
        <end position="25"/>
    </location>
</feature>